<dbReference type="GO" id="GO:0046872">
    <property type="term" value="F:metal ion binding"/>
    <property type="evidence" value="ECO:0007669"/>
    <property type="project" value="UniProtKB-KW"/>
</dbReference>
<evidence type="ECO:0000256" key="7">
    <source>
        <dbReference type="ARBA" id="ARBA00023242"/>
    </source>
</evidence>
<dbReference type="PANTHER" id="PTHR22930:SF85">
    <property type="entry name" value="GH03217P-RELATED"/>
    <property type="match status" value="1"/>
</dbReference>
<accession>A0AAV6TVS3</accession>
<proteinExistence type="inferred from homology"/>
<dbReference type="GO" id="GO:0005634">
    <property type="term" value="C:nucleus"/>
    <property type="evidence" value="ECO:0007669"/>
    <property type="project" value="UniProtKB-SubCell"/>
</dbReference>
<dbReference type="InterPro" id="IPR045249">
    <property type="entry name" value="HARBI1-like"/>
</dbReference>
<dbReference type="InterPro" id="IPR027806">
    <property type="entry name" value="HARBI1_dom"/>
</dbReference>
<dbReference type="AlphaFoldDB" id="A0AAV6TVS3"/>
<dbReference type="GO" id="GO:0004518">
    <property type="term" value="F:nuclease activity"/>
    <property type="evidence" value="ECO:0007669"/>
    <property type="project" value="UniProtKB-KW"/>
</dbReference>
<evidence type="ECO:0000256" key="3">
    <source>
        <dbReference type="ARBA" id="ARBA00006958"/>
    </source>
</evidence>
<protein>
    <recommendedName>
        <fullName evidence="8">DDE Tnp4 domain-containing protein</fullName>
    </recommendedName>
</protein>
<evidence type="ECO:0000259" key="8">
    <source>
        <dbReference type="Pfam" id="PF13359"/>
    </source>
</evidence>
<comment type="caution">
    <text evidence="9">The sequence shown here is derived from an EMBL/GenBank/DDBJ whole genome shotgun (WGS) entry which is preliminary data.</text>
</comment>
<dbReference type="Proteomes" id="UP000827092">
    <property type="component" value="Unassembled WGS sequence"/>
</dbReference>
<keyword evidence="7" id="KW-0539">Nucleus</keyword>
<dbReference type="GO" id="GO:0016787">
    <property type="term" value="F:hydrolase activity"/>
    <property type="evidence" value="ECO:0007669"/>
    <property type="project" value="UniProtKB-KW"/>
</dbReference>
<keyword evidence="4" id="KW-0540">Nuclease</keyword>
<evidence type="ECO:0000256" key="1">
    <source>
        <dbReference type="ARBA" id="ARBA00001968"/>
    </source>
</evidence>
<reference evidence="9 10" key="1">
    <citation type="journal article" date="2022" name="Nat. Ecol. Evol.">
        <title>A masculinizing supergene underlies an exaggerated male reproductive morph in a spider.</title>
        <authorList>
            <person name="Hendrickx F."/>
            <person name="De Corte Z."/>
            <person name="Sonet G."/>
            <person name="Van Belleghem S.M."/>
            <person name="Kostlbacher S."/>
            <person name="Vangestel C."/>
        </authorList>
    </citation>
    <scope>NUCLEOTIDE SEQUENCE [LARGE SCALE GENOMIC DNA]</scope>
    <source>
        <strain evidence="9">W744_W776</strain>
    </source>
</reference>
<evidence type="ECO:0000256" key="4">
    <source>
        <dbReference type="ARBA" id="ARBA00022722"/>
    </source>
</evidence>
<feature type="domain" description="DDE Tnp4" evidence="8">
    <location>
        <begin position="119"/>
        <end position="282"/>
    </location>
</feature>
<gene>
    <name evidence="9" type="ORF">JTE90_019637</name>
</gene>
<evidence type="ECO:0000256" key="5">
    <source>
        <dbReference type="ARBA" id="ARBA00022723"/>
    </source>
</evidence>
<keyword evidence="6" id="KW-0378">Hydrolase</keyword>
<keyword evidence="5" id="KW-0479">Metal-binding</keyword>
<keyword evidence="10" id="KW-1185">Reference proteome</keyword>
<dbReference type="EMBL" id="JAFNEN010000913">
    <property type="protein sequence ID" value="KAG8176187.1"/>
    <property type="molecule type" value="Genomic_DNA"/>
</dbReference>
<organism evidence="9 10">
    <name type="scientific">Oedothorax gibbosus</name>
    <dbReference type="NCBI Taxonomy" id="931172"/>
    <lineage>
        <taxon>Eukaryota</taxon>
        <taxon>Metazoa</taxon>
        <taxon>Ecdysozoa</taxon>
        <taxon>Arthropoda</taxon>
        <taxon>Chelicerata</taxon>
        <taxon>Arachnida</taxon>
        <taxon>Araneae</taxon>
        <taxon>Araneomorphae</taxon>
        <taxon>Entelegynae</taxon>
        <taxon>Araneoidea</taxon>
        <taxon>Linyphiidae</taxon>
        <taxon>Erigoninae</taxon>
        <taxon>Oedothorax</taxon>
    </lineage>
</organism>
<evidence type="ECO:0000256" key="2">
    <source>
        <dbReference type="ARBA" id="ARBA00004123"/>
    </source>
</evidence>
<comment type="subcellular location">
    <subcellularLocation>
        <location evidence="2">Nucleus</location>
    </subcellularLocation>
</comment>
<dbReference type="Pfam" id="PF13359">
    <property type="entry name" value="DDE_Tnp_4"/>
    <property type="match status" value="1"/>
</dbReference>
<evidence type="ECO:0000313" key="10">
    <source>
        <dbReference type="Proteomes" id="UP000827092"/>
    </source>
</evidence>
<evidence type="ECO:0000256" key="6">
    <source>
        <dbReference type="ARBA" id="ARBA00022801"/>
    </source>
</evidence>
<sequence length="328" mass="36933">MNDSEFKDNFRINRTTFDLICEKMQPLYIRRHRCVREPVPIGRRLAITLTKLGSSGELRSISNLFGVARSTACTIINHTCRFLSLHFRSAIQFPMGDDLLEVANSFLGLGGLPIVVGAVDGTHIPIKAPSINAKEYYCRKSHYSVLLQGVADHKKRFTNVYFGWPGSVHDARVLFNSPLHDKCESGEILDRKVKLPGTDTWIDVYLVGDPAYPLKSWLMKPVPGGGLSAAEQAFNQRLSRNRVHVEHAFGFLKGRWRCLLKANDALLHNLQYHVMACCILHNICQDVQDEYLYEWSEAVGLEYDDPSVAITAGSSDVRNLLVDWCAVN</sequence>
<comment type="similarity">
    <text evidence="3">Belongs to the HARBI1 family.</text>
</comment>
<comment type="cofactor">
    <cofactor evidence="1">
        <name>a divalent metal cation</name>
        <dbReference type="ChEBI" id="CHEBI:60240"/>
    </cofactor>
</comment>
<name>A0AAV6TVS3_9ARAC</name>
<dbReference type="PANTHER" id="PTHR22930">
    <property type="match status" value="1"/>
</dbReference>
<evidence type="ECO:0000313" key="9">
    <source>
        <dbReference type="EMBL" id="KAG8176187.1"/>
    </source>
</evidence>